<dbReference type="Proteomes" id="UP000014680">
    <property type="component" value="Unassembled WGS sequence"/>
</dbReference>
<evidence type="ECO:0000313" key="2">
    <source>
        <dbReference type="EMBL" id="ELP85772.1"/>
    </source>
</evidence>
<dbReference type="EMBL" id="KB207030">
    <property type="protein sequence ID" value="ELP85772.1"/>
    <property type="molecule type" value="Genomic_DNA"/>
</dbReference>
<keyword evidence="3" id="KW-1185">Reference proteome</keyword>
<dbReference type="KEGG" id="eiv:EIN_281330"/>
<dbReference type="AlphaFoldDB" id="A0A0A1TX05"/>
<gene>
    <name evidence="2" type="ORF">EIN_281330</name>
</gene>
<proteinExistence type="predicted"/>
<sequence length="491" mass="55480">MVAVLLLYIFAVRTSAQTPCFGEAVIADLGFYINKTGSSLYECYKDIPDYKNELWGYYMDSMCYVDTRIFNIHWNNQNVSMCGMCLEIVGPSTKPFHCQVGGYFVINDGRDNSDVVAVPSSLMKIATTSSKGTEKVFNAATYRQTDCGFQTPPKLVVLSKENKTELFIINSNKLVTEFRVNSKKYYINNASIVLTAPFNPRNNISFVTLDRNISSFYNIKLDSTGLYTASSLFPIDVYPTCRFYSSPQIFSVTDKHSKNEFDWKIHDVNDGVLVPHLTEIGKNISIPSINGYAEFFLVSPTVLQLSQQFEYILFNFYAPYGTAWLDNYMGLMEYGNTNASKVEKVCQTMQNKYVFHSVTDGLFNVSVKIYFSDKTCQGFANVINFKAKLAVGKSAFISDIKFKTRDTNTTYCDKKVTSCYDTECTIDKNVYDLGDGFVLPFEDGCYPKCGSCDLGMVCNNHGKCMYPQTKNSRNKAQQMWVLVVCILLCLI</sequence>
<keyword evidence="1" id="KW-0732">Signal</keyword>
<evidence type="ECO:0000256" key="1">
    <source>
        <dbReference type="SAM" id="SignalP"/>
    </source>
</evidence>
<reference evidence="2 3" key="1">
    <citation type="submission" date="2012-10" db="EMBL/GenBank/DDBJ databases">
        <authorList>
            <person name="Zafar N."/>
            <person name="Inman J."/>
            <person name="Hall N."/>
            <person name="Lorenzi H."/>
            <person name="Caler E."/>
        </authorList>
    </citation>
    <scope>NUCLEOTIDE SEQUENCE [LARGE SCALE GENOMIC DNA]</scope>
    <source>
        <strain evidence="2 3">IP1</strain>
    </source>
</reference>
<feature type="chain" id="PRO_5001990609" evidence="1">
    <location>
        <begin position="17"/>
        <end position="491"/>
    </location>
</feature>
<organism evidence="2 3">
    <name type="scientific">Entamoeba invadens IP1</name>
    <dbReference type="NCBI Taxonomy" id="370355"/>
    <lineage>
        <taxon>Eukaryota</taxon>
        <taxon>Amoebozoa</taxon>
        <taxon>Evosea</taxon>
        <taxon>Archamoebae</taxon>
        <taxon>Mastigamoebida</taxon>
        <taxon>Entamoebidae</taxon>
        <taxon>Entamoeba</taxon>
    </lineage>
</organism>
<dbReference type="GeneID" id="14884777"/>
<evidence type="ECO:0000313" key="3">
    <source>
        <dbReference type="Proteomes" id="UP000014680"/>
    </source>
</evidence>
<dbReference type="VEuPathDB" id="AmoebaDB:EIN_281330"/>
<name>A0A0A1TX05_ENTIV</name>
<accession>A0A0A1TX05</accession>
<feature type="signal peptide" evidence="1">
    <location>
        <begin position="1"/>
        <end position="16"/>
    </location>
</feature>
<protein>
    <submittedName>
        <fullName evidence="2">Uncharacterized protein</fullName>
    </submittedName>
</protein>
<dbReference type="RefSeq" id="XP_004185118.1">
    <property type="nucleotide sequence ID" value="XM_004185070.1"/>
</dbReference>